<protein>
    <submittedName>
        <fullName evidence="1">Diguanylate cyclase</fullName>
    </submittedName>
</protein>
<organism evidence="1 2">
    <name type="scientific">Maritimibacter harenae</name>
    <dbReference type="NCBI Taxonomy" id="2606218"/>
    <lineage>
        <taxon>Bacteria</taxon>
        <taxon>Pseudomonadati</taxon>
        <taxon>Pseudomonadota</taxon>
        <taxon>Alphaproteobacteria</taxon>
        <taxon>Rhodobacterales</taxon>
        <taxon>Roseobacteraceae</taxon>
        <taxon>Maritimibacter</taxon>
    </lineage>
</organism>
<accession>A0A845LZ14</accession>
<reference evidence="1 2" key="1">
    <citation type="submission" date="2019-12" db="EMBL/GenBank/DDBJ databases">
        <title>Maritimibacter sp. nov. sp. isolated from sea sand.</title>
        <authorList>
            <person name="Kim J."/>
            <person name="Jeong S.E."/>
            <person name="Jung H.S."/>
            <person name="Jeon C.O."/>
        </authorList>
    </citation>
    <scope>NUCLEOTIDE SEQUENCE [LARGE SCALE GENOMIC DNA]</scope>
    <source>
        <strain evidence="1 2">DP07</strain>
    </source>
</reference>
<evidence type="ECO:0000313" key="1">
    <source>
        <dbReference type="EMBL" id="MZR12062.1"/>
    </source>
</evidence>
<sequence>MMPTLLTFAPLAAAVLIAVVVLLALALLQSRDRPRLRDAAQAEEGAVTFLFDDRKLVDATGAARELFAAAPPDGDDWSRLSTLLDPRFPGIDGWVADLAQLGKMERRSHDGASTLSARWQDGLARFTLSAAGSDAGPQDHFAHAALTQELEILRSATDDTPFPMWQETGDGSISWCNRAYLDLVSTAGDPEMADGWPPVRLFDIAPGADSPSLRMAVTPAGDATRRWFDIETRPCGDGRLCVAQPADALVAAEATLEEFVNTLTKTFASLPIGLAVFNRARELTTFNPALMELTTLPAEVLVARPTLSSFLDHLRERRMMPEPKDYKSWRQQVSDLVTAARNGTYAEHWTLEGGQTYRVTGQPHPDGAVAFLFEDISDEIGLARRHRAEIETAQATLDTLPGAMAVFSAAGVLTLSNRPYDDLWRGDAGASVRDALDTWRAATQPSAAWDDIRAALDHATPREPQSTRVTLMDGRALTCRTVPLPQGATLVEFRPTPGEAAEDPPVLTLADPARLVADAQG</sequence>
<dbReference type="Gene3D" id="3.30.450.20">
    <property type="entry name" value="PAS domain"/>
    <property type="match status" value="1"/>
</dbReference>
<comment type="caution">
    <text evidence="1">The sequence shown here is derived from an EMBL/GenBank/DDBJ whole genome shotgun (WGS) entry which is preliminary data.</text>
</comment>
<dbReference type="RefSeq" id="WP_161350176.1">
    <property type="nucleotide sequence ID" value="NZ_WTUX01000006.1"/>
</dbReference>
<dbReference type="AlphaFoldDB" id="A0A845LZ14"/>
<evidence type="ECO:0000313" key="2">
    <source>
        <dbReference type="Proteomes" id="UP000467322"/>
    </source>
</evidence>
<dbReference type="Proteomes" id="UP000467322">
    <property type="component" value="Unassembled WGS sequence"/>
</dbReference>
<dbReference type="EMBL" id="WTUX01000006">
    <property type="protein sequence ID" value="MZR12062.1"/>
    <property type="molecule type" value="Genomic_DNA"/>
</dbReference>
<dbReference type="SUPFAM" id="SSF55785">
    <property type="entry name" value="PYP-like sensor domain (PAS domain)"/>
    <property type="match status" value="2"/>
</dbReference>
<proteinExistence type="predicted"/>
<dbReference type="InterPro" id="IPR035965">
    <property type="entry name" value="PAS-like_dom_sf"/>
</dbReference>
<keyword evidence="2" id="KW-1185">Reference proteome</keyword>
<gene>
    <name evidence="1" type="ORF">GQE99_03400</name>
</gene>
<name>A0A845LZ14_9RHOB</name>
<dbReference type="Pfam" id="PF12860">
    <property type="entry name" value="PAS_7"/>
    <property type="match status" value="1"/>
</dbReference>